<dbReference type="InterPro" id="IPR047596">
    <property type="entry name" value="OMPdecase_bac"/>
</dbReference>
<organism evidence="14 15">
    <name type="scientific">Desulfovibrio intestinalis</name>
    <dbReference type="NCBI Taxonomy" id="58621"/>
    <lineage>
        <taxon>Bacteria</taxon>
        <taxon>Pseudomonadati</taxon>
        <taxon>Thermodesulfobacteriota</taxon>
        <taxon>Desulfovibrionia</taxon>
        <taxon>Desulfovibrionales</taxon>
        <taxon>Desulfovibrionaceae</taxon>
        <taxon>Desulfovibrio</taxon>
    </lineage>
</organism>
<dbReference type="InterPro" id="IPR013785">
    <property type="entry name" value="Aldolase_TIM"/>
</dbReference>
<dbReference type="HAMAP" id="MF_01200_B">
    <property type="entry name" value="OMPdecase_type1_B"/>
    <property type="match status" value="1"/>
</dbReference>
<dbReference type="Proteomes" id="UP000539075">
    <property type="component" value="Unassembled WGS sequence"/>
</dbReference>
<evidence type="ECO:0000256" key="6">
    <source>
        <dbReference type="ARBA" id="ARBA00023239"/>
    </source>
</evidence>
<dbReference type="Pfam" id="PF00215">
    <property type="entry name" value="OMPdecase"/>
    <property type="match status" value="1"/>
</dbReference>
<feature type="binding site" evidence="9">
    <location>
        <begin position="64"/>
        <end position="73"/>
    </location>
    <ligand>
        <name>substrate</name>
    </ligand>
</feature>
<comment type="function">
    <text evidence="1 9">Catalyzes the decarboxylation of orotidine 5'-monophosphate (OMP) to uridine 5'-monophosphate (UMP).</text>
</comment>
<feature type="active site" description="For OMPdecase activity" evidence="10">
    <location>
        <position position="64"/>
    </location>
</feature>
<evidence type="ECO:0000256" key="10">
    <source>
        <dbReference type="PIRSR" id="PIRSR614732-1"/>
    </source>
</evidence>
<accession>A0A7W8FDN5</accession>
<dbReference type="InterPro" id="IPR001754">
    <property type="entry name" value="OMPdeCOase_dom"/>
</dbReference>
<dbReference type="InterPro" id="IPR018089">
    <property type="entry name" value="OMPdecase_AS"/>
</dbReference>
<feature type="domain" description="Orotidine 5'-phosphate decarboxylase" evidence="13">
    <location>
        <begin position="9"/>
        <end position="227"/>
    </location>
</feature>
<dbReference type="FunFam" id="3.20.20.70:FF:000015">
    <property type="entry name" value="Orotidine 5'-phosphate decarboxylase"/>
    <property type="match status" value="1"/>
</dbReference>
<feature type="binding site" evidence="9 11">
    <location>
        <position position="15"/>
    </location>
    <ligand>
        <name>substrate</name>
    </ligand>
</feature>
<dbReference type="RefSeq" id="WP_183718240.1">
    <property type="nucleotide sequence ID" value="NZ_JACHGO010000002.1"/>
</dbReference>
<feature type="binding site" evidence="9 11">
    <location>
        <position position="212"/>
    </location>
    <ligand>
        <name>substrate</name>
    </ligand>
</feature>
<keyword evidence="5 9" id="KW-0665">Pyrimidine biosynthesis</keyword>
<dbReference type="SMART" id="SM00934">
    <property type="entry name" value="OMPdecase"/>
    <property type="match status" value="1"/>
</dbReference>
<evidence type="ECO:0000313" key="15">
    <source>
        <dbReference type="Proteomes" id="UP000539075"/>
    </source>
</evidence>
<keyword evidence="6 9" id="KW-0456">Lyase</keyword>
<evidence type="ECO:0000259" key="13">
    <source>
        <dbReference type="SMART" id="SM00934"/>
    </source>
</evidence>
<evidence type="ECO:0000256" key="9">
    <source>
        <dbReference type="HAMAP-Rule" id="MF_01200"/>
    </source>
</evidence>
<comment type="pathway">
    <text evidence="2 9 12">Pyrimidine metabolism; UMP biosynthesis via de novo pathway; UMP from orotate: step 2/2.</text>
</comment>
<gene>
    <name evidence="9" type="primary">pyrF</name>
    <name evidence="14" type="ORF">HNQ38_000958</name>
</gene>
<proteinExistence type="inferred from homology"/>
<keyword evidence="4 9" id="KW-0210">Decarboxylase</keyword>
<dbReference type="PANTHER" id="PTHR32119:SF2">
    <property type="entry name" value="OROTIDINE 5'-PHOSPHATE DECARBOXYLASE"/>
    <property type="match status" value="1"/>
</dbReference>
<evidence type="ECO:0000256" key="1">
    <source>
        <dbReference type="ARBA" id="ARBA00002356"/>
    </source>
</evidence>
<dbReference type="InterPro" id="IPR011060">
    <property type="entry name" value="RibuloseP-bd_barrel"/>
</dbReference>
<comment type="similarity">
    <text evidence="8 9">Belongs to the OMP decarboxylase family. Type 1 subfamily.</text>
</comment>
<dbReference type="EC" id="4.1.1.23" evidence="9"/>
<evidence type="ECO:0000256" key="4">
    <source>
        <dbReference type="ARBA" id="ARBA00022793"/>
    </source>
</evidence>
<dbReference type="PROSITE" id="PS00156">
    <property type="entry name" value="OMPDECASE"/>
    <property type="match status" value="1"/>
</dbReference>
<evidence type="ECO:0000256" key="5">
    <source>
        <dbReference type="ARBA" id="ARBA00022975"/>
    </source>
</evidence>
<dbReference type="GO" id="GO:0006207">
    <property type="term" value="P:'de novo' pyrimidine nucleobase biosynthetic process"/>
    <property type="evidence" value="ECO:0007669"/>
    <property type="project" value="InterPro"/>
</dbReference>
<evidence type="ECO:0000256" key="7">
    <source>
        <dbReference type="ARBA" id="ARBA00049157"/>
    </source>
</evidence>
<feature type="active site" description="For OMPdecase activity" evidence="10">
    <location>
        <position position="66"/>
    </location>
</feature>
<evidence type="ECO:0000256" key="2">
    <source>
        <dbReference type="ARBA" id="ARBA00004861"/>
    </source>
</evidence>
<comment type="catalytic activity">
    <reaction evidence="7 9 12">
        <text>orotidine 5'-phosphate + H(+) = UMP + CO2</text>
        <dbReference type="Rhea" id="RHEA:11596"/>
        <dbReference type="ChEBI" id="CHEBI:15378"/>
        <dbReference type="ChEBI" id="CHEBI:16526"/>
        <dbReference type="ChEBI" id="CHEBI:57538"/>
        <dbReference type="ChEBI" id="CHEBI:57865"/>
        <dbReference type="EC" id="4.1.1.23"/>
    </reaction>
</comment>
<dbReference type="InterPro" id="IPR014732">
    <property type="entry name" value="OMPdecase"/>
</dbReference>
<feature type="active site" description="Proton donor" evidence="9">
    <location>
        <position position="66"/>
    </location>
</feature>
<dbReference type="UniPathway" id="UPA00070">
    <property type="reaction ID" value="UER00120"/>
</dbReference>
<evidence type="ECO:0000256" key="12">
    <source>
        <dbReference type="RuleBase" id="RU000512"/>
    </source>
</evidence>
<feature type="binding site" evidence="9 11">
    <location>
        <position position="37"/>
    </location>
    <ligand>
        <name>substrate</name>
    </ligand>
</feature>
<feature type="active site" description="For OMPdecase activity" evidence="10">
    <location>
        <position position="69"/>
    </location>
</feature>
<dbReference type="GO" id="GO:0044205">
    <property type="term" value="P:'de novo' UMP biosynthetic process"/>
    <property type="evidence" value="ECO:0007669"/>
    <property type="project" value="UniProtKB-UniRule"/>
</dbReference>
<dbReference type="EMBL" id="JACHGO010000002">
    <property type="protein sequence ID" value="MBB5142879.1"/>
    <property type="molecule type" value="Genomic_DNA"/>
</dbReference>
<dbReference type="GO" id="GO:0004590">
    <property type="term" value="F:orotidine-5'-phosphate decarboxylase activity"/>
    <property type="evidence" value="ECO:0007669"/>
    <property type="project" value="UniProtKB-UniRule"/>
</dbReference>
<sequence length="235" mass="24392">MTKALSNPQLIVALDVPHKTEALALARTLAGTAPWCKVGMEMFTHAGPALLEELVALGYKVFLDLKFYDIPHTVAQAVKAASGIGVDMITLHCQGGERMCHAAREAVAGLPGKKPLLFGVTVLTSFAQGEMPGIQESTADFALTLAKGAQMWGLDGVVCSGHEASGIKASCPALMCLCPGIRPSGSAADDQRRTMTPAMAVAAGADYLVVGRPIIAAHDPRVAAEQILADMTSAA</sequence>
<evidence type="ECO:0000256" key="11">
    <source>
        <dbReference type="PIRSR" id="PIRSR614732-2"/>
    </source>
</evidence>
<comment type="subunit">
    <text evidence="3 9">Homodimer.</text>
</comment>
<dbReference type="NCBIfam" id="TIGR01740">
    <property type="entry name" value="pyrF"/>
    <property type="match status" value="1"/>
</dbReference>
<dbReference type="Gene3D" id="3.20.20.70">
    <property type="entry name" value="Aldolase class I"/>
    <property type="match status" value="1"/>
</dbReference>
<name>A0A7W8FDN5_9BACT</name>
<feature type="binding site" evidence="9 11">
    <location>
        <position position="191"/>
    </location>
    <ligand>
        <name>substrate</name>
    </ligand>
</feature>
<comment type="caution">
    <text evidence="14">The sequence shown here is derived from an EMBL/GenBank/DDBJ whole genome shotgun (WGS) entry which is preliminary data.</text>
</comment>
<evidence type="ECO:0000256" key="8">
    <source>
        <dbReference type="ARBA" id="ARBA00061012"/>
    </source>
</evidence>
<evidence type="ECO:0000256" key="3">
    <source>
        <dbReference type="ARBA" id="ARBA00011738"/>
    </source>
</evidence>
<keyword evidence="15" id="KW-1185">Reference proteome</keyword>
<reference evidence="14 15" key="1">
    <citation type="submission" date="2020-08" db="EMBL/GenBank/DDBJ databases">
        <title>Genomic Encyclopedia of Type Strains, Phase IV (KMG-IV): sequencing the most valuable type-strain genomes for metagenomic binning, comparative biology and taxonomic classification.</title>
        <authorList>
            <person name="Goeker M."/>
        </authorList>
    </citation>
    <scope>NUCLEOTIDE SEQUENCE [LARGE SCALE GENOMIC DNA]</scope>
    <source>
        <strain evidence="14 15">DSM 11275</strain>
    </source>
</reference>
<dbReference type="SUPFAM" id="SSF51366">
    <property type="entry name" value="Ribulose-phoshate binding barrel"/>
    <property type="match status" value="1"/>
</dbReference>
<protein>
    <recommendedName>
        <fullName evidence="9">Orotidine 5'-phosphate decarboxylase</fullName>
        <ecNumber evidence="9">4.1.1.23</ecNumber>
    </recommendedName>
    <alternativeName>
        <fullName evidence="9">OMP decarboxylase</fullName>
        <shortName evidence="9">OMPDCase</shortName>
        <shortName evidence="9">OMPdecase</shortName>
    </alternativeName>
</protein>
<dbReference type="CDD" id="cd04725">
    <property type="entry name" value="OMP_decarboxylase_like"/>
    <property type="match status" value="1"/>
</dbReference>
<dbReference type="NCBIfam" id="NF001273">
    <property type="entry name" value="PRK00230.1"/>
    <property type="match status" value="1"/>
</dbReference>
<feature type="binding site" evidence="9 11">
    <location>
        <position position="124"/>
    </location>
    <ligand>
        <name>substrate</name>
    </ligand>
</feature>
<feature type="binding site" evidence="9 11">
    <location>
        <position position="211"/>
    </location>
    <ligand>
        <name>substrate</name>
    </ligand>
</feature>
<evidence type="ECO:0000313" key="14">
    <source>
        <dbReference type="EMBL" id="MBB5142879.1"/>
    </source>
</evidence>
<feature type="binding site" evidence="9 11">
    <location>
        <position position="182"/>
    </location>
    <ligand>
        <name>substrate</name>
    </ligand>
</feature>
<dbReference type="AlphaFoldDB" id="A0A7W8FDN5"/>
<dbReference type="PANTHER" id="PTHR32119">
    <property type="entry name" value="OROTIDINE 5'-PHOSPHATE DECARBOXYLASE"/>
    <property type="match status" value="1"/>
</dbReference>
<dbReference type="GO" id="GO:0005829">
    <property type="term" value="C:cytosol"/>
    <property type="evidence" value="ECO:0007669"/>
    <property type="project" value="TreeGrafter"/>
</dbReference>